<dbReference type="PRINTS" id="PR00111">
    <property type="entry name" value="ABHYDROLASE"/>
</dbReference>
<keyword evidence="3" id="KW-1185">Reference proteome</keyword>
<dbReference type="Gene3D" id="3.40.50.1820">
    <property type="entry name" value="alpha/beta hydrolase"/>
    <property type="match status" value="1"/>
</dbReference>
<keyword evidence="2" id="KW-0378">Hydrolase</keyword>
<sequence length="260" mass="28107">MPLVYRESLPEQEPLGTLLMVHGYPESSYMWRGLLEATARAGWQAVAPDLPGYGDSPYAGSGTWQAHIDALDAFHREQELGEVVLVVHDWGGLIGLRWACEHPGAIRGMVISNTGFFPDGRWHGMAQALRTPGQGEALVDGTDRDGLAAVLRSVSPGMDDRSIDEYFKAYSSPERRRGQLELYRSGEFSELAGYDLAGVGAPVLVLWGAEDPFAPVAGAHRFAAELPGARLEILDGVGHFVFDDAPEACAAAVVAFLEEL</sequence>
<accession>A0A5B8U4B0</accession>
<reference evidence="2 3" key="1">
    <citation type="journal article" date="2018" name="J. Microbiol.">
        <title>Baekduia soli gen. nov., sp. nov., a novel bacterium isolated from the soil of Baekdu Mountain and proposal of a novel family name, Baekduiaceae fam. nov.</title>
        <authorList>
            <person name="An D.S."/>
            <person name="Siddiqi M.Z."/>
            <person name="Kim K.H."/>
            <person name="Yu H.S."/>
            <person name="Im W.T."/>
        </authorList>
    </citation>
    <scope>NUCLEOTIDE SEQUENCE [LARGE SCALE GENOMIC DNA]</scope>
    <source>
        <strain evidence="2 3">BR7-21</strain>
    </source>
</reference>
<protein>
    <submittedName>
        <fullName evidence="2">Alpha/beta fold hydrolase</fullName>
    </submittedName>
</protein>
<evidence type="ECO:0000313" key="3">
    <source>
        <dbReference type="Proteomes" id="UP000321805"/>
    </source>
</evidence>
<dbReference type="PRINTS" id="PR00412">
    <property type="entry name" value="EPOXHYDRLASE"/>
</dbReference>
<proteinExistence type="predicted"/>
<dbReference type="PANTHER" id="PTHR43194">
    <property type="entry name" value="HYDROLASE ALPHA/BETA FOLD FAMILY"/>
    <property type="match status" value="1"/>
</dbReference>
<dbReference type="RefSeq" id="WP_146918647.1">
    <property type="nucleotide sequence ID" value="NZ_CP042430.1"/>
</dbReference>
<name>A0A5B8U4B0_9ACTN</name>
<dbReference type="OrthoDB" id="812569at2"/>
<dbReference type="Proteomes" id="UP000321805">
    <property type="component" value="Chromosome"/>
</dbReference>
<dbReference type="PANTHER" id="PTHR43194:SF2">
    <property type="entry name" value="PEROXISOMAL MEMBRANE PROTEIN LPX1"/>
    <property type="match status" value="1"/>
</dbReference>
<dbReference type="KEGG" id="bsol:FSW04_09560"/>
<gene>
    <name evidence="2" type="ORF">FSW04_09560</name>
</gene>
<organism evidence="2 3">
    <name type="scientific">Baekduia soli</name>
    <dbReference type="NCBI Taxonomy" id="496014"/>
    <lineage>
        <taxon>Bacteria</taxon>
        <taxon>Bacillati</taxon>
        <taxon>Actinomycetota</taxon>
        <taxon>Thermoleophilia</taxon>
        <taxon>Solirubrobacterales</taxon>
        <taxon>Baekduiaceae</taxon>
        <taxon>Baekduia</taxon>
    </lineage>
</organism>
<dbReference type="InterPro" id="IPR000073">
    <property type="entry name" value="AB_hydrolase_1"/>
</dbReference>
<evidence type="ECO:0000313" key="2">
    <source>
        <dbReference type="EMBL" id="QEC47791.1"/>
    </source>
</evidence>
<feature type="domain" description="AB hydrolase-1" evidence="1">
    <location>
        <begin position="17"/>
        <end position="246"/>
    </location>
</feature>
<dbReference type="AlphaFoldDB" id="A0A5B8U4B0"/>
<dbReference type="InterPro" id="IPR050228">
    <property type="entry name" value="Carboxylesterase_BioH"/>
</dbReference>
<dbReference type="SUPFAM" id="SSF53474">
    <property type="entry name" value="alpha/beta-Hydrolases"/>
    <property type="match status" value="1"/>
</dbReference>
<dbReference type="InterPro" id="IPR029058">
    <property type="entry name" value="AB_hydrolase_fold"/>
</dbReference>
<dbReference type="Pfam" id="PF00561">
    <property type="entry name" value="Abhydrolase_1"/>
    <property type="match status" value="1"/>
</dbReference>
<dbReference type="InterPro" id="IPR000639">
    <property type="entry name" value="Epox_hydrolase-like"/>
</dbReference>
<evidence type="ECO:0000259" key="1">
    <source>
        <dbReference type="Pfam" id="PF00561"/>
    </source>
</evidence>
<dbReference type="GO" id="GO:0016787">
    <property type="term" value="F:hydrolase activity"/>
    <property type="evidence" value="ECO:0007669"/>
    <property type="project" value="UniProtKB-KW"/>
</dbReference>
<dbReference type="EMBL" id="CP042430">
    <property type="protein sequence ID" value="QEC47791.1"/>
    <property type="molecule type" value="Genomic_DNA"/>
</dbReference>